<keyword evidence="8 10" id="KW-1133">Transmembrane helix</keyword>
<dbReference type="GO" id="GO:0005507">
    <property type="term" value="F:copper ion binding"/>
    <property type="evidence" value="ECO:0007669"/>
    <property type="project" value="TreeGrafter"/>
</dbReference>
<keyword evidence="10" id="KW-1003">Cell membrane</keyword>
<dbReference type="InterPro" id="IPR008250">
    <property type="entry name" value="ATPase_P-typ_transduc_dom_A_sf"/>
</dbReference>
<dbReference type="PROSITE" id="PS50846">
    <property type="entry name" value="HMA_2"/>
    <property type="match status" value="1"/>
</dbReference>
<reference evidence="14" key="1">
    <citation type="journal article" date="2012" name="PLoS Negl. Trop. Dis.">
        <title>Whole genome sequences of three Treponema pallidum ssp. pertenue strains: yaws and syphilis treponemes differ in less than 0.2% of the genome sequence.</title>
        <authorList>
            <person name="Cejkova D."/>
            <person name="Zobanikova M."/>
            <person name="Chen L."/>
            <person name="Pospisilova P."/>
            <person name="Strouhal M."/>
            <person name="Qin X."/>
            <person name="Mikalova L."/>
            <person name="Norris S.J."/>
            <person name="Muzny D.M."/>
            <person name="Gibbs R.A."/>
            <person name="Fulton L.L."/>
            <person name="Sodergren E."/>
            <person name="Weinstock G.M."/>
            <person name="Smajs D."/>
        </authorList>
    </citation>
    <scope>NUCLEOTIDE SEQUENCE [LARGE SCALE GENOMIC DNA]</scope>
    <source>
        <strain evidence="14">Gauthier</strain>
    </source>
</reference>
<comment type="subcellular location">
    <subcellularLocation>
        <location evidence="10">Cell membrane</location>
    </subcellularLocation>
    <subcellularLocation>
        <location evidence="1">Endomembrane system</location>
        <topology evidence="1">Multi-pass membrane protein</topology>
    </subcellularLocation>
</comment>
<keyword evidence="3 10" id="KW-0812">Transmembrane</keyword>
<evidence type="ECO:0000256" key="10">
    <source>
        <dbReference type="RuleBase" id="RU362081"/>
    </source>
</evidence>
<dbReference type="InterPro" id="IPR023298">
    <property type="entry name" value="ATPase_P-typ_TM_dom_sf"/>
</dbReference>
<dbReference type="Pfam" id="PF00122">
    <property type="entry name" value="E1-E2_ATPase"/>
    <property type="match status" value="1"/>
</dbReference>
<dbReference type="InterPro" id="IPR006121">
    <property type="entry name" value="HMA_dom"/>
</dbReference>
<dbReference type="SFLD" id="SFLDS00003">
    <property type="entry name" value="Haloacid_Dehalogenase"/>
    <property type="match status" value="1"/>
</dbReference>
<proteinExistence type="inferred from homology"/>
<dbReference type="InterPro" id="IPR044492">
    <property type="entry name" value="P_typ_ATPase_HD_dom"/>
</dbReference>
<evidence type="ECO:0000256" key="4">
    <source>
        <dbReference type="ARBA" id="ARBA00022723"/>
    </source>
</evidence>
<evidence type="ECO:0000256" key="7">
    <source>
        <dbReference type="ARBA" id="ARBA00022967"/>
    </source>
</evidence>
<dbReference type="SFLD" id="SFLDF00027">
    <property type="entry name" value="p-type_atpase"/>
    <property type="match status" value="1"/>
</dbReference>
<evidence type="ECO:0000256" key="9">
    <source>
        <dbReference type="ARBA" id="ARBA00023136"/>
    </source>
</evidence>
<dbReference type="CDD" id="cd02094">
    <property type="entry name" value="P-type_ATPase_Cu-like"/>
    <property type="match status" value="1"/>
</dbReference>
<dbReference type="GO" id="GO:0012505">
    <property type="term" value="C:endomembrane system"/>
    <property type="evidence" value="ECO:0007669"/>
    <property type="project" value="UniProtKB-SubCell"/>
</dbReference>
<dbReference type="GO" id="GO:0016887">
    <property type="term" value="F:ATP hydrolysis activity"/>
    <property type="evidence" value="ECO:0007669"/>
    <property type="project" value="InterPro"/>
</dbReference>
<dbReference type="InterPro" id="IPR036163">
    <property type="entry name" value="HMA_dom_sf"/>
</dbReference>
<evidence type="ECO:0000259" key="12">
    <source>
        <dbReference type="PROSITE" id="PS50846"/>
    </source>
</evidence>
<dbReference type="Pfam" id="PF00702">
    <property type="entry name" value="Hydrolase"/>
    <property type="match status" value="1"/>
</dbReference>
<feature type="compositionally biased region" description="Low complexity" evidence="11">
    <location>
        <begin position="267"/>
        <end position="280"/>
    </location>
</feature>
<evidence type="ECO:0000256" key="6">
    <source>
        <dbReference type="ARBA" id="ARBA00022840"/>
    </source>
</evidence>
<feature type="transmembrane region" description="Helical" evidence="10">
    <location>
        <begin position="418"/>
        <end position="446"/>
    </location>
</feature>
<dbReference type="Pfam" id="PF00403">
    <property type="entry name" value="HMA"/>
    <property type="match status" value="1"/>
</dbReference>
<dbReference type="InterPro" id="IPR059000">
    <property type="entry name" value="ATPase_P-type_domA"/>
</dbReference>
<sequence>MQVSFVVHGISCTACVRRIEEAVRHVTGAYDVYVNPTTSHLYVHTDLHPTEHTLFAQTIIDAVSHAGFKATLLDTHSTTAPLAATQPVHPDFVTLKRRVRTSLCLLVPLMYLSMGHMVHLPIPGFLHPLKYALSFALVQAFLTLPVLYANRSLFRAGLIALYGAILRRNTATMDSLISLGSLSSFTYGLFATARIAMGVHANDTALVSHYVADLYFESAAMIVTLVTVGKYLSALSKGRTSRALTQLLDIKPKTARVIRQVSVPRGASPSSPTTASAASAHETHEIEIEIPAQDVLVGDTVLVKAGELVPVDGIITSGQATLDESNVTGESIPVEKGRGDSVISASLVSTGFLKFRAERVGEHTTLAQIISLVEKTAASKVPVTKLVDAVSAYFVPSIVALSLLSGCAWLCAGASAEFAFSIAVTVLVISCPCVLGLAVPTALMVATGKGAQMGILIKSAQVFQQMARTKVIAFDKTGTLTLGRPTLSHIHTLHPTYNEEDILHLAYSLEVCSGHPLAAAISVAAQRKGMTPLAITDFNSEQGLGLRARLVHTSYAKTVMVGNARMMVAHSIDGMDTYLSPSHNPEETPLFVAADKNLVGVLFVSDPVKVHSSAAIGALHKRGIQTLMLTGDVKHVAHTIAARCGVKKSKAELLPHDKEREISALKASGMMVAMVGDGVNDAPALASADVGIAIGAGSDIAVESADVVLMRNCIRDVVTLVDLSIATVRNMKQNLFWAFFYNTLGVPLAAGLGYPFFGLRLTPMLAAAAMSLSSVSVLCNALRLNQFQSSSP</sequence>
<evidence type="ECO:0000313" key="13">
    <source>
        <dbReference type="EMBL" id="AEZ60316.1"/>
    </source>
</evidence>
<dbReference type="AlphaFoldDB" id="A0AAU8PHC3"/>
<feature type="transmembrane region" description="Helical" evidence="10">
    <location>
        <begin position="131"/>
        <end position="150"/>
    </location>
</feature>
<comment type="similarity">
    <text evidence="2 10">Belongs to the cation transport ATPase (P-type) (TC 3.A.3) family. Type IB subfamily.</text>
</comment>
<dbReference type="InterPro" id="IPR023214">
    <property type="entry name" value="HAD_sf"/>
</dbReference>
<name>A0AAU8PHC3_TREPG</name>
<dbReference type="InterPro" id="IPR027256">
    <property type="entry name" value="P-typ_ATPase_IB"/>
</dbReference>
<dbReference type="InterPro" id="IPR023299">
    <property type="entry name" value="ATPase_P-typ_cyto_dom_N"/>
</dbReference>
<dbReference type="PRINTS" id="PR00119">
    <property type="entry name" value="CATATPASE"/>
</dbReference>
<dbReference type="KEGG" id="tpg:TPEGAU_1036"/>
<protein>
    <submittedName>
        <fullName evidence="13">P-ATPase superfamily P-type ATPase transporter</fullName>
    </submittedName>
</protein>
<keyword evidence="9 10" id="KW-0472">Membrane</keyword>
<evidence type="ECO:0000256" key="8">
    <source>
        <dbReference type="ARBA" id="ARBA00022989"/>
    </source>
</evidence>
<dbReference type="SUPFAM" id="SSF81665">
    <property type="entry name" value="Calcium ATPase, transmembrane domain M"/>
    <property type="match status" value="1"/>
</dbReference>
<dbReference type="PANTHER" id="PTHR43520">
    <property type="entry name" value="ATP7, ISOFORM B"/>
    <property type="match status" value="1"/>
</dbReference>
<feature type="domain" description="HMA" evidence="12">
    <location>
        <begin position="1"/>
        <end position="71"/>
    </location>
</feature>
<keyword evidence="4 10" id="KW-0479">Metal-binding</keyword>
<dbReference type="Gene3D" id="3.30.70.100">
    <property type="match status" value="1"/>
</dbReference>
<dbReference type="SUPFAM" id="SSF56784">
    <property type="entry name" value="HAD-like"/>
    <property type="match status" value="1"/>
</dbReference>
<keyword evidence="6 10" id="KW-0067">ATP-binding</keyword>
<evidence type="ECO:0000256" key="11">
    <source>
        <dbReference type="SAM" id="MobiDB-lite"/>
    </source>
</evidence>
<feature type="transmembrane region" description="Helical" evidence="10">
    <location>
        <begin position="390"/>
        <end position="412"/>
    </location>
</feature>
<evidence type="ECO:0000256" key="1">
    <source>
        <dbReference type="ARBA" id="ARBA00004127"/>
    </source>
</evidence>
<feature type="transmembrane region" description="Helical" evidence="10">
    <location>
        <begin position="735"/>
        <end position="757"/>
    </location>
</feature>
<dbReference type="PANTHER" id="PTHR43520:SF8">
    <property type="entry name" value="P-TYPE CU(+) TRANSPORTER"/>
    <property type="match status" value="1"/>
</dbReference>
<keyword evidence="5 10" id="KW-0547">Nucleotide-binding</keyword>
<feature type="region of interest" description="Disordered" evidence="11">
    <location>
        <begin position="261"/>
        <end position="282"/>
    </location>
</feature>
<organism evidence="13 14">
    <name type="scientific">Treponema pallidum subsp. pertenue (strain Gauthier)</name>
    <dbReference type="NCBI Taxonomy" id="491080"/>
    <lineage>
        <taxon>Bacteria</taxon>
        <taxon>Pseudomonadati</taxon>
        <taxon>Spirochaetota</taxon>
        <taxon>Spirochaetia</taxon>
        <taxon>Spirochaetales</taxon>
        <taxon>Treponemataceae</taxon>
        <taxon>Treponema</taxon>
    </lineage>
</organism>
<feature type="transmembrane region" description="Helical" evidence="10">
    <location>
        <begin position="103"/>
        <end position="125"/>
    </location>
</feature>
<feature type="transmembrane region" description="Helical" evidence="10">
    <location>
        <begin position="210"/>
        <end position="232"/>
    </location>
</feature>
<dbReference type="Proteomes" id="UP000008192">
    <property type="component" value="Chromosome"/>
</dbReference>
<feature type="transmembrane region" description="Helical" evidence="10">
    <location>
        <begin position="763"/>
        <end position="782"/>
    </location>
</feature>
<gene>
    <name evidence="13" type="primary">zntA</name>
    <name evidence="13" type="ordered locus">TPEGAU_1036</name>
</gene>
<dbReference type="Gene3D" id="3.40.1110.10">
    <property type="entry name" value="Calcium-transporting ATPase, cytoplasmic domain N"/>
    <property type="match status" value="1"/>
</dbReference>
<dbReference type="GO" id="GO:0043682">
    <property type="term" value="F:P-type divalent copper transporter activity"/>
    <property type="evidence" value="ECO:0007669"/>
    <property type="project" value="TreeGrafter"/>
</dbReference>
<dbReference type="SFLD" id="SFLDG00002">
    <property type="entry name" value="C1.7:_P-type_atpase_like"/>
    <property type="match status" value="1"/>
</dbReference>
<dbReference type="SUPFAM" id="SSF81653">
    <property type="entry name" value="Calcium ATPase, transduction domain A"/>
    <property type="match status" value="1"/>
</dbReference>
<dbReference type="GO" id="GO:0055070">
    <property type="term" value="P:copper ion homeostasis"/>
    <property type="evidence" value="ECO:0007669"/>
    <property type="project" value="TreeGrafter"/>
</dbReference>
<dbReference type="SUPFAM" id="SSF55008">
    <property type="entry name" value="HMA, heavy metal-associated domain"/>
    <property type="match status" value="1"/>
</dbReference>
<dbReference type="FunFam" id="2.70.150.10:FF:000002">
    <property type="entry name" value="Copper-transporting ATPase 1, putative"/>
    <property type="match status" value="1"/>
</dbReference>
<dbReference type="GO" id="GO:0005524">
    <property type="term" value="F:ATP binding"/>
    <property type="evidence" value="ECO:0007669"/>
    <property type="project" value="UniProtKB-UniRule"/>
</dbReference>
<evidence type="ECO:0000313" key="14">
    <source>
        <dbReference type="Proteomes" id="UP000008192"/>
    </source>
</evidence>
<dbReference type="RefSeq" id="WP_014342704.1">
    <property type="nucleotide sequence ID" value="NC_016843.1"/>
</dbReference>
<dbReference type="Gene3D" id="3.40.50.1000">
    <property type="entry name" value="HAD superfamily/HAD-like"/>
    <property type="match status" value="1"/>
</dbReference>
<evidence type="ECO:0000256" key="2">
    <source>
        <dbReference type="ARBA" id="ARBA00006024"/>
    </source>
</evidence>
<dbReference type="InterPro" id="IPR036412">
    <property type="entry name" value="HAD-like_sf"/>
</dbReference>
<evidence type="ECO:0000256" key="3">
    <source>
        <dbReference type="ARBA" id="ARBA00022692"/>
    </source>
</evidence>
<accession>A0AAU8PHC3</accession>
<keyword evidence="7" id="KW-1278">Translocase</keyword>
<dbReference type="InterPro" id="IPR018303">
    <property type="entry name" value="ATPase_P-typ_P_site"/>
</dbReference>
<dbReference type="CDD" id="cd00371">
    <property type="entry name" value="HMA"/>
    <property type="match status" value="1"/>
</dbReference>
<dbReference type="NCBIfam" id="TIGR01494">
    <property type="entry name" value="ATPase_P-type"/>
    <property type="match status" value="1"/>
</dbReference>
<dbReference type="Gene3D" id="2.70.150.10">
    <property type="entry name" value="Calcium-transporting ATPase, cytoplasmic transduction domain A"/>
    <property type="match status" value="1"/>
</dbReference>
<dbReference type="GO" id="GO:0005886">
    <property type="term" value="C:plasma membrane"/>
    <property type="evidence" value="ECO:0007669"/>
    <property type="project" value="UniProtKB-SubCell"/>
</dbReference>
<feature type="transmembrane region" description="Helical" evidence="10">
    <location>
        <begin position="171"/>
        <end position="190"/>
    </location>
</feature>
<dbReference type="PROSITE" id="PS00154">
    <property type="entry name" value="ATPASE_E1_E2"/>
    <property type="match status" value="1"/>
</dbReference>
<evidence type="ECO:0000256" key="5">
    <source>
        <dbReference type="ARBA" id="ARBA00022741"/>
    </source>
</evidence>
<dbReference type="InterPro" id="IPR001757">
    <property type="entry name" value="P_typ_ATPase"/>
</dbReference>
<dbReference type="NCBIfam" id="TIGR01511">
    <property type="entry name" value="ATPase-IB1_Cu"/>
    <property type="match status" value="1"/>
</dbReference>
<dbReference type="NCBIfam" id="TIGR01525">
    <property type="entry name" value="ATPase-IB_hvy"/>
    <property type="match status" value="1"/>
</dbReference>
<dbReference type="EMBL" id="CP002376">
    <property type="protein sequence ID" value="AEZ60316.1"/>
    <property type="molecule type" value="Genomic_DNA"/>
</dbReference>